<gene>
    <name evidence="1" type="ORF">NIES2119_01670</name>
</gene>
<organism evidence="1 2">
    <name type="scientific">[Phormidium ambiguum] IAM M-71</name>
    <dbReference type="NCBI Taxonomy" id="454136"/>
    <lineage>
        <taxon>Bacteria</taxon>
        <taxon>Bacillati</taxon>
        <taxon>Cyanobacteriota</taxon>
        <taxon>Cyanophyceae</taxon>
        <taxon>Oscillatoriophycideae</taxon>
        <taxon>Aerosakkonematales</taxon>
        <taxon>Aerosakkonemataceae</taxon>
        <taxon>Floridanema</taxon>
    </lineage>
</organism>
<dbReference type="RefSeq" id="WP_073591740.1">
    <property type="nucleotide sequence ID" value="NZ_MRCE01000002.1"/>
</dbReference>
<reference evidence="1 2" key="1">
    <citation type="submission" date="2016-11" db="EMBL/GenBank/DDBJ databases">
        <title>Draft Genome Sequences of Nine Cyanobacterial Strains from Diverse Habitats.</title>
        <authorList>
            <person name="Zhu T."/>
            <person name="Hou S."/>
            <person name="Lu X."/>
            <person name="Hess W.R."/>
        </authorList>
    </citation>
    <scope>NUCLEOTIDE SEQUENCE [LARGE SCALE GENOMIC DNA]</scope>
    <source>
        <strain evidence="1 2">IAM M-71</strain>
    </source>
</reference>
<dbReference type="EMBL" id="MRCE01000002">
    <property type="protein sequence ID" value="OKH40359.1"/>
    <property type="molecule type" value="Genomic_DNA"/>
</dbReference>
<proteinExistence type="predicted"/>
<sequence>MDIKWENYPEKFWHCRVRLRNPNNSSWFIINDATIQQIRDQIVEPWHEDRPFIVGKAQVTNRSLVEQILIEHTPQDKNYYFEQHKAKEKPQEFTGGFSAPFPSKLLPFGKGTDYTQKLLFN</sequence>
<dbReference type="OrthoDB" id="5497289at2"/>
<dbReference type="Proteomes" id="UP000185860">
    <property type="component" value="Unassembled WGS sequence"/>
</dbReference>
<accession>A0A1U7ISC9</accession>
<evidence type="ECO:0000313" key="1">
    <source>
        <dbReference type="EMBL" id="OKH40359.1"/>
    </source>
</evidence>
<dbReference type="AlphaFoldDB" id="A0A1U7ISC9"/>
<evidence type="ECO:0000313" key="2">
    <source>
        <dbReference type="Proteomes" id="UP000185860"/>
    </source>
</evidence>
<protein>
    <submittedName>
        <fullName evidence="1">Uncharacterized protein</fullName>
    </submittedName>
</protein>
<name>A0A1U7ISC9_9CYAN</name>
<comment type="caution">
    <text evidence="1">The sequence shown here is derived from an EMBL/GenBank/DDBJ whole genome shotgun (WGS) entry which is preliminary data.</text>
</comment>